<feature type="binding site" description="axial binding residue" evidence="20">
    <location>
        <position position="276"/>
    </location>
    <ligand>
        <name>heme c</name>
        <dbReference type="ChEBI" id="CHEBI:61717"/>
        <label>1</label>
    </ligand>
    <ligandPart>
        <name>Fe</name>
        <dbReference type="ChEBI" id="CHEBI:18248"/>
    </ligandPart>
</feature>
<comment type="caution">
    <text evidence="25">The sequence shown here is derived from an EMBL/GenBank/DDBJ whole genome shotgun (WGS) entry which is preliminary data.</text>
</comment>
<accession>A0A919DDX4</accession>
<feature type="domain" description="Cytochrome c" evidence="24">
    <location>
        <begin position="218"/>
        <end position="299"/>
    </location>
</feature>
<dbReference type="InterPro" id="IPR036909">
    <property type="entry name" value="Cyt_c-like_dom_sf"/>
</dbReference>
<keyword evidence="15 19" id="KW-0560">Oxidoreductase</keyword>
<evidence type="ECO:0000256" key="16">
    <source>
        <dbReference type="ARBA" id="ARBA00023004"/>
    </source>
</evidence>
<feature type="binding site" description="axial binding residue" evidence="20">
    <location>
        <position position="182"/>
    </location>
    <ligand>
        <name>heme c</name>
        <dbReference type="ChEBI" id="CHEBI:61717"/>
        <label>2</label>
    </ligand>
    <ligandPart>
        <name>Fe</name>
        <dbReference type="ChEBI" id="CHEBI:18248"/>
    </ligandPart>
</feature>
<evidence type="ECO:0000256" key="1">
    <source>
        <dbReference type="ARBA" id="ARBA00004533"/>
    </source>
</evidence>
<evidence type="ECO:0000256" key="13">
    <source>
        <dbReference type="ARBA" id="ARBA00022982"/>
    </source>
</evidence>
<evidence type="ECO:0000256" key="2">
    <source>
        <dbReference type="ARBA" id="ARBA00004673"/>
    </source>
</evidence>
<feature type="binding site" description="covalent" evidence="21">
    <location>
        <position position="231"/>
    </location>
    <ligand>
        <name>heme c</name>
        <dbReference type="ChEBI" id="CHEBI:61717"/>
        <label>2</label>
    </ligand>
</feature>
<dbReference type="PANTHER" id="PTHR33751">
    <property type="entry name" value="CBB3-TYPE CYTOCHROME C OXIDASE SUBUNIT FIXP"/>
    <property type="match status" value="1"/>
</dbReference>
<feature type="binding site" description="covalent" evidence="21">
    <location>
        <position position="234"/>
    </location>
    <ligand>
        <name>heme c</name>
        <dbReference type="ChEBI" id="CHEBI:61717"/>
        <label>2</label>
    </ligand>
</feature>
<dbReference type="GO" id="GO:0046872">
    <property type="term" value="F:metal ion binding"/>
    <property type="evidence" value="ECO:0007669"/>
    <property type="project" value="UniProtKB-KW"/>
</dbReference>
<comment type="subunit">
    <text evidence="19">Component of the cbb3-type cytochrome c oxidase.</text>
</comment>
<evidence type="ECO:0000256" key="5">
    <source>
        <dbReference type="ARBA" id="ARBA00022475"/>
    </source>
</evidence>
<dbReference type="EMBL" id="BNCF01000007">
    <property type="protein sequence ID" value="GHE34321.1"/>
    <property type="molecule type" value="Genomic_DNA"/>
</dbReference>
<evidence type="ECO:0000256" key="3">
    <source>
        <dbReference type="ARBA" id="ARBA00006113"/>
    </source>
</evidence>
<evidence type="ECO:0000256" key="22">
    <source>
        <dbReference type="SAM" id="MobiDB-lite"/>
    </source>
</evidence>
<feature type="transmembrane region" description="Helical" evidence="23">
    <location>
        <begin position="6"/>
        <end position="26"/>
    </location>
</feature>
<evidence type="ECO:0000256" key="18">
    <source>
        <dbReference type="ARBA" id="ARBA00023136"/>
    </source>
</evidence>
<evidence type="ECO:0000256" key="15">
    <source>
        <dbReference type="ARBA" id="ARBA00023002"/>
    </source>
</evidence>
<comment type="function">
    <text evidence="19">C-type cytochrome. Part of the cbb3-type cytochrome c oxidase complex.</text>
</comment>
<dbReference type="Pfam" id="PF13442">
    <property type="entry name" value="Cytochrome_CBB3"/>
    <property type="match status" value="2"/>
</dbReference>
<dbReference type="Gene3D" id="1.10.760.10">
    <property type="entry name" value="Cytochrome c-like domain"/>
    <property type="match status" value="2"/>
</dbReference>
<keyword evidence="8 19" id="KW-0679">Respiratory chain</keyword>
<proteinExistence type="inferred from homology"/>
<evidence type="ECO:0000256" key="20">
    <source>
        <dbReference type="PIRSR" id="PIRSR000006-1"/>
    </source>
</evidence>
<keyword evidence="10 19" id="KW-0479">Metal-binding</keyword>
<evidence type="ECO:0000256" key="23">
    <source>
        <dbReference type="SAM" id="Phobius"/>
    </source>
</evidence>
<reference evidence="25" key="1">
    <citation type="journal article" date="2014" name="Int. J. Syst. Evol. Microbiol.">
        <title>Complete genome sequence of Corynebacterium casei LMG S-19264T (=DSM 44701T), isolated from a smear-ripened cheese.</title>
        <authorList>
            <consortium name="US DOE Joint Genome Institute (JGI-PGF)"/>
            <person name="Walter F."/>
            <person name="Albersmeier A."/>
            <person name="Kalinowski J."/>
            <person name="Ruckert C."/>
        </authorList>
    </citation>
    <scope>NUCLEOTIDE SEQUENCE</scope>
    <source>
        <strain evidence="25">KCTC 32020</strain>
    </source>
</reference>
<feature type="binding site" description="axial binding residue" evidence="20">
    <location>
        <position position="143"/>
    </location>
    <ligand>
        <name>heme c</name>
        <dbReference type="ChEBI" id="CHEBI:61717"/>
        <label>1</label>
    </ligand>
    <ligandPart>
        <name>Fe</name>
        <dbReference type="ChEBI" id="CHEBI:18248"/>
    </ligandPart>
</feature>
<comment type="similarity">
    <text evidence="3 19">Belongs to the CcoP / FixP family.</text>
</comment>
<evidence type="ECO:0000256" key="8">
    <source>
        <dbReference type="ARBA" id="ARBA00022660"/>
    </source>
</evidence>
<keyword evidence="14 23" id="KW-1133">Transmembrane helix</keyword>
<gene>
    <name evidence="25" type="ORF">GCM10007167_15610</name>
</gene>
<evidence type="ECO:0000256" key="17">
    <source>
        <dbReference type="ARBA" id="ARBA00023065"/>
    </source>
</evidence>
<keyword evidence="17 19" id="KW-0406">Ion transport</keyword>
<keyword evidence="9 23" id="KW-0812">Transmembrane</keyword>
<dbReference type="AlphaFoldDB" id="A0A919DDX4"/>
<keyword evidence="26" id="KW-1185">Reference proteome</keyword>
<evidence type="ECO:0000256" key="6">
    <source>
        <dbReference type="ARBA" id="ARBA00022519"/>
    </source>
</evidence>
<feature type="binding site" description="covalent" evidence="21">
    <location>
        <position position="142"/>
    </location>
    <ligand>
        <name>heme c</name>
        <dbReference type="ChEBI" id="CHEBI:61717"/>
        <label>1</label>
    </ligand>
</feature>
<dbReference type="GO" id="GO:0005886">
    <property type="term" value="C:plasma membrane"/>
    <property type="evidence" value="ECO:0007669"/>
    <property type="project" value="UniProtKB-SubCell"/>
</dbReference>
<sequence>MSASWSWYVIALVAINIVGCVWLLWWTARRRPGDPKPEDTGHVWDGNITEYNKPLPRWWINLFYLTIVFSIGYLIWYPGLGSFAGYGGWSSAKEHDLQKARYQARLAETFAPYEGKPVDALARDPRALELGRSIFANTCATCHGSGGKGAVGYPDLTDDVWHWGGEPERILETVLDGREGVMPGWGQVLTGMGGEIAVDAVAAYVQVMGMEKIPANDVLAHQGRKYYEGVCAACHGVDGKGNPSMGAPDLTDDYWLYGSDKASIVKTIREGRHGVMPAHRELLGETRARLVAAYVWSLSNAAATRTATATATASADTAGADGEAPTMRALE</sequence>
<evidence type="ECO:0000256" key="12">
    <source>
        <dbReference type="ARBA" id="ARBA00022781"/>
    </source>
</evidence>
<comment type="subcellular location">
    <subcellularLocation>
        <location evidence="1 19">Cell inner membrane</location>
    </subcellularLocation>
</comment>
<keyword evidence="18 19" id="KW-0472">Membrane</keyword>
<keyword evidence="7 19" id="KW-0349">Heme</keyword>
<dbReference type="InterPro" id="IPR050597">
    <property type="entry name" value="Cytochrome_c_Oxidase_Subunit"/>
</dbReference>
<dbReference type="InterPro" id="IPR032858">
    <property type="entry name" value="CcoP_N"/>
</dbReference>
<dbReference type="PIRSF" id="PIRSF000006">
    <property type="entry name" value="Cbb3-Cox_fixP"/>
    <property type="match status" value="1"/>
</dbReference>
<evidence type="ECO:0000256" key="14">
    <source>
        <dbReference type="ARBA" id="ARBA00022989"/>
    </source>
</evidence>
<dbReference type="OrthoDB" id="9811281at2"/>
<evidence type="ECO:0000256" key="19">
    <source>
        <dbReference type="PIRNR" id="PIRNR000006"/>
    </source>
</evidence>
<dbReference type="Proteomes" id="UP000636453">
    <property type="component" value="Unassembled WGS sequence"/>
</dbReference>
<evidence type="ECO:0000256" key="7">
    <source>
        <dbReference type="ARBA" id="ARBA00022617"/>
    </source>
</evidence>
<dbReference type="InterPro" id="IPR004678">
    <property type="entry name" value="Cyt_c_oxidase_cbb3_su3"/>
</dbReference>
<dbReference type="NCBIfam" id="TIGR00782">
    <property type="entry name" value="ccoP"/>
    <property type="match status" value="1"/>
</dbReference>
<keyword evidence="6 19" id="KW-0997">Cell inner membrane</keyword>
<keyword evidence="12 19" id="KW-0375">Hydrogen ion transport</keyword>
<feature type="region of interest" description="Disordered" evidence="22">
    <location>
        <begin position="310"/>
        <end position="331"/>
    </location>
</feature>
<dbReference type="PROSITE" id="PS51007">
    <property type="entry name" value="CYTC"/>
    <property type="match status" value="2"/>
</dbReference>
<keyword evidence="13 19" id="KW-0249">Electron transport</keyword>
<dbReference type="GO" id="GO:0009055">
    <property type="term" value="F:electron transfer activity"/>
    <property type="evidence" value="ECO:0007669"/>
    <property type="project" value="InterPro"/>
</dbReference>
<evidence type="ECO:0000313" key="26">
    <source>
        <dbReference type="Proteomes" id="UP000636453"/>
    </source>
</evidence>
<evidence type="ECO:0000256" key="11">
    <source>
        <dbReference type="ARBA" id="ARBA00022737"/>
    </source>
</evidence>
<evidence type="ECO:0000256" key="9">
    <source>
        <dbReference type="ARBA" id="ARBA00022692"/>
    </source>
</evidence>
<protein>
    <recommendedName>
        <fullName evidence="19">Cbb3-type cytochrome c oxidase subunit</fullName>
    </recommendedName>
</protein>
<evidence type="ECO:0000256" key="21">
    <source>
        <dbReference type="PIRSR" id="PIRSR000006-2"/>
    </source>
</evidence>
<dbReference type="Pfam" id="PF14715">
    <property type="entry name" value="FixP_N"/>
    <property type="match status" value="1"/>
</dbReference>
<keyword evidence="4 19" id="KW-0813">Transport</keyword>
<organism evidence="25 26">
    <name type="scientific">Vulcaniibacterium thermophilum</name>
    <dbReference type="NCBI Taxonomy" id="1169913"/>
    <lineage>
        <taxon>Bacteria</taxon>
        <taxon>Pseudomonadati</taxon>
        <taxon>Pseudomonadota</taxon>
        <taxon>Gammaproteobacteria</taxon>
        <taxon>Lysobacterales</taxon>
        <taxon>Lysobacteraceae</taxon>
        <taxon>Vulcaniibacterium</taxon>
    </lineage>
</organism>
<keyword evidence="16 19" id="KW-0408">Iron</keyword>
<evidence type="ECO:0000256" key="4">
    <source>
        <dbReference type="ARBA" id="ARBA00022448"/>
    </source>
</evidence>
<comment type="pathway">
    <text evidence="2 19">Energy metabolism; oxidative phosphorylation.</text>
</comment>
<feature type="binding site" description="axial binding residue" evidence="20">
    <location>
        <position position="235"/>
    </location>
    <ligand>
        <name>heme c</name>
        <dbReference type="ChEBI" id="CHEBI:61717"/>
        <label>2</label>
    </ligand>
    <ligandPart>
        <name>Fe</name>
        <dbReference type="ChEBI" id="CHEBI:18248"/>
    </ligandPart>
</feature>
<dbReference type="RefSeq" id="WP_146472213.1">
    <property type="nucleotide sequence ID" value="NZ_BNCF01000007.1"/>
</dbReference>
<feature type="binding site" description="covalent" evidence="21">
    <location>
        <position position="139"/>
    </location>
    <ligand>
        <name>heme c</name>
        <dbReference type="ChEBI" id="CHEBI:61717"/>
        <label>1</label>
    </ligand>
</feature>
<dbReference type="GO" id="GO:0016491">
    <property type="term" value="F:oxidoreductase activity"/>
    <property type="evidence" value="ECO:0007669"/>
    <property type="project" value="UniProtKB-KW"/>
</dbReference>
<dbReference type="InterPro" id="IPR009056">
    <property type="entry name" value="Cyt_c-like_dom"/>
</dbReference>
<evidence type="ECO:0000259" key="24">
    <source>
        <dbReference type="PROSITE" id="PS51007"/>
    </source>
</evidence>
<keyword evidence="11" id="KW-0677">Repeat</keyword>
<dbReference type="Gene3D" id="6.10.280.130">
    <property type="match status" value="1"/>
</dbReference>
<dbReference type="PANTHER" id="PTHR33751:SF1">
    <property type="entry name" value="CBB3-TYPE CYTOCHROME C OXIDASE SUBUNIT FIXP"/>
    <property type="match status" value="1"/>
</dbReference>
<reference evidence="25" key="2">
    <citation type="submission" date="2020-09" db="EMBL/GenBank/DDBJ databases">
        <authorList>
            <person name="Sun Q."/>
            <person name="Kim S."/>
        </authorList>
    </citation>
    <scope>NUCLEOTIDE SEQUENCE</scope>
    <source>
        <strain evidence="25">KCTC 32020</strain>
    </source>
</reference>
<dbReference type="SUPFAM" id="SSF46626">
    <property type="entry name" value="Cytochrome c"/>
    <property type="match status" value="2"/>
</dbReference>
<feature type="transmembrane region" description="Helical" evidence="23">
    <location>
        <begin position="58"/>
        <end position="76"/>
    </location>
</feature>
<evidence type="ECO:0000256" key="10">
    <source>
        <dbReference type="ARBA" id="ARBA00022723"/>
    </source>
</evidence>
<dbReference type="GO" id="GO:0020037">
    <property type="term" value="F:heme binding"/>
    <property type="evidence" value="ECO:0007669"/>
    <property type="project" value="InterPro"/>
</dbReference>
<keyword evidence="5 19" id="KW-1003">Cell membrane</keyword>
<dbReference type="InterPro" id="IPR038414">
    <property type="entry name" value="CcoP_N_sf"/>
</dbReference>
<feature type="domain" description="Cytochrome c" evidence="24">
    <location>
        <begin position="126"/>
        <end position="209"/>
    </location>
</feature>
<dbReference type="GO" id="GO:1902600">
    <property type="term" value="P:proton transmembrane transport"/>
    <property type="evidence" value="ECO:0007669"/>
    <property type="project" value="UniProtKB-KW"/>
</dbReference>
<feature type="compositionally biased region" description="Low complexity" evidence="22">
    <location>
        <begin position="310"/>
        <end position="320"/>
    </location>
</feature>
<evidence type="ECO:0000313" key="25">
    <source>
        <dbReference type="EMBL" id="GHE34321.1"/>
    </source>
</evidence>
<name>A0A919DDX4_9GAMM</name>
<comment type="cofactor">
    <cofactor evidence="19 21">
        <name>heme c</name>
        <dbReference type="ChEBI" id="CHEBI:61717"/>
    </cofactor>
    <text evidence="19 21">Binds 2 heme C groups per subunit.</text>
</comment>